<dbReference type="GO" id="GO:0003676">
    <property type="term" value="F:nucleic acid binding"/>
    <property type="evidence" value="ECO:0007669"/>
    <property type="project" value="InterPro"/>
</dbReference>
<evidence type="ECO:0000256" key="8">
    <source>
        <dbReference type="SAM" id="Coils"/>
    </source>
</evidence>
<dbReference type="GO" id="GO:0005524">
    <property type="term" value="F:ATP binding"/>
    <property type="evidence" value="ECO:0007669"/>
    <property type="project" value="UniProtKB-KW"/>
</dbReference>
<dbReference type="InterPro" id="IPR027417">
    <property type="entry name" value="P-loop_NTPase"/>
</dbReference>
<dbReference type="EMBL" id="CP053069">
    <property type="protein sequence ID" value="QJR10891.1"/>
    <property type="molecule type" value="Genomic_DNA"/>
</dbReference>
<dbReference type="Proteomes" id="UP000501534">
    <property type="component" value="Chromosome"/>
</dbReference>
<evidence type="ECO:0000256" key="7">
    <source>
        <dbReference type="ARBA" id="ARBA00048954"/>
    </source>
</evidence>
<keyword evidence="10" id="KW-0347">Helicase</keyword>
<dbReference type="GO" id="GO:0043139">
    <property type="term" value="F:5'-3' DNA helicase activity"/>
    <property type="evidence" value="ECO:0007669"/>
    <property type="project" value="UniProtKB-EC"/>
</dbReference>
<keyword evidence="4" id="KW-0067">ATP-binding</keyword>
<dbReference type="SMART" id="SM00491">
    <property type="entry name" value="HELICc2"/>
    <property type="match status" value="1"/>
</dbReference>
<dbReference type="SMART" id="SM00487">
    <property type="entry name" value="DEXDc"/>
    <property type="match status" value="1"/>
</dbReference>
<feature type="domain" description="Helicase ATP-binding" evidence="9">
    <location>
        <begin position="16"/>
        <end position="278"/>
    </location>
</feature>
<evidence type="ECO:0000256" key="5">
    <source>
        <dbReference type="ARBA" id="ARBA00038058"/>
    </source>
</evidence>
<dbReference type="RefSeq" id="WP_246232805.1">
    <property type="nucleotide sequence ID" value="NZ_CP053069.1"/>
</dbReference>
<organism evidence="10 11">
    <name type="scientific">Usitatibacter rugosus</name>
    <dbReference type="NCBI Taxonomy" id="2732067"/>
    <lineage>
        <taxon>Bacteria</taxon>
        <taxon>Pseudomonadati</taxon>
        <taxon>Pseudomonadota</taxon>
        <taxon>Betaproteobacteria</taxon>
        <taxon>Nitrosomonadales</taxon>
        <taxon>Usitatibacteraceae</taxon>
        <taxon>Usitatibacter</taxon>
    </lineage>
</organism>
<evidence type="ECO:0000256" key="6">
    <source>
        <dbReference type="ARBA" id="ARBA00044969"/>
    </source>
</evidence>
<dbReference type="InterPro" id="IPR014001">
    <property type="entry name" value="Helicase_ATP-bd"/>
</dbReference>
<comment type="catalytic activity">
    <reaction evidence="7">
        <text>ATP + H2O = ADP + phosphate + H(+)</text>
        <dbReference type="Rhea" id="RHEA:13065"/>
        <dbReference type="ChEBI" id="CHEBI:15377"/>
        <dbReference type="ChEBI" id="CHEBI:15378"/>
        <dbReference type="ChEBI" id="CHEBI:30616"/>
        <dbReference type="ChEBI" id="CHEBI:43474"/>
        <dbReference type="ChEBI" id="CHEBI:456216"/>
        <dbReference type="EC" id="5.6.2.3"/>
    </reaction>
</comment>
<reference evidence="10 11" key="1">
    <citation type="submission" date="2020-04" db="EMBL/GenBank/DDBJ databases">
        <title>Usitatibacter rugosus gen. nov., sp. nov. and Usitatibacter palustris sp. nov., novel members of Usitatibacteraceae fam. nov. within the order Nitrosomonadales isolated from soil.</title>
        <authorList>
            <person name="Huber K.J."/>
            <person name="Neumann-Schaal M."/>
            <person name="Geppert A."/>
            <person name="Luckner M."/>
            <person name="Wanner G."/>
            <person name="Overmann J."/>
        </authorList>
    </citation>
    <scope>NUCLEOTIDE SEQUENCE [LARGE SCALE GENOMIC DNA]</scope>
    <source>
        <strain evidence="10 11">0125_3</strain>
    </source>
</reference>
<evidence type="ECO:0000313" key="11">
    <source>
        <dbReference type="Proteomes" id="UP000501534"/>
    </source>
</evidence>
<dbReference type="InterPro" id="IPR006555">
    <property type="entry name" value="ATP-dep_Helicase_C"/>
</dbReference>
<dbReference type="Gene3D" id="3.40.50.300">
    <property type="entry name" value="P-loop containing nucleotide triphosphate hydrolases"/>
    <property type="match status" value="2"/>
</dbReference>
<dbReference type="EC" id="5.6.2.3" evidence="6"/>
<proteinExistence type="inferred from homology"/>
<evidence type="ECO:0000259" key="9">
    <source>
        <dbReference type="PROSITE" id="PS51193"/>
    </source>
</evidence>
<sequence length="660" mass="71864">MSTPIAIERYFGPGGELERSVPGFRQRPQQVEFARAVLQAIEQRGVLIAEAGTGTGKTFAYLVPALLAGQKVIVSTGTRTLQDQLFHRDLPKVRAALGVPVDLALLKGRANYVCIHHLGIAAEEGQFGSRDEAAHIHRIKRFAKSTMTGDKSECLDVPETSGAWVRATSTRENCLGSGCGDYKECFVMKARKRASEADVVVVNHHLFFADVVLRDEGMADLLPNADTVVFDEAHHLPDLARLFFGEALATAQAVELARDAKIAAAAHAKESPALQDAATAVDRAAKDVRISLGKVAGRTPLASLRNRADFDKSLDALGEKLSELAVGLKAQEERAEELKNARIRAETFRGRILEWREADGREREESAPDAVRWIEAYANSAVLYITPLDVGAIFRAQVEGSKRAWIFTSATLSVGGDFSHYQAEMGLGQAESASWPSPFDYEAQALLYSPENMPDPNSEGYTDAVIEAAWPVVRASGGHAFLLFTSLRAMERGCDRLKAKLEQEGLEWPVLLQGSAAKNELLERFRISPNAILVGSQSFWEGVDVKGEQLSVVVIDRLPFNPPDDPVLAACIDRINRSGGNAFMDYQVPRAVISLKQGAGRLIRDESDRGVLMICDPRLTGKPYGRRIWRALPPFKRTRAIADVEAFFSSGSGAAGTAAG</sequence>
<protein>
    <recommendedName>
        <fullName evidence="6">DNA 5'-3' helicase</fullName>
        <ecNumber evidence="6">5.6.2.3</ecNumber>
    </recommendedName>
</protein>
<comment type="cofactor">
    <cofactor evidence="1">
        <name>[4Fe-4S] cluster</name>
        <dbReference type="ChEBI" id="CHEBI:49883"/>
    </cofactor>
</comment>
<evidence type="ECO:0000313" key="10">
    <source>
        <dbReference type="EMBL" id="QJR10891.1"/>
    </source>
</evidence>
<evidence type="ECO:0000256" key="1">
    <source>
        <dbReference type="ARBA" id="ARBA00001966"/>
    </source>
</evidence>
<dbReference type="Pfam" id="PF13307">
    <property type="entry name" value="Helicase_C_2"/>
    <property type="match status" value="1"/>
</dbReference>
<dbReference type="GO" id="GO:0006281">
    <property type="term" value="P:DNA repair"/>
    <property type="evidence" value="ECO:0007669"/>
    <property type="project" value="TreeGrafter"/>
</dbReference>
<dbReference type="PROSITE" id="PS51193">
    <property type="entry name" value="HELICASE_ATP_BIND_2"/>
    <property type="match status" value="1"/>
</dbReference>
<feature type="coiled-coil region" evidence="8">
    <location>
        <begin position="321"/>
        <end position="348"/>
    </location>
</feature>
<gene>
    <name evidence="10" type="primary">yoaA</name>
    <name evidence="10" type="ORF">DSM104443_01961</name>
</gene>
<dbReference type="PANTHER" id="PTHR11472:SF34">
    <property type="entry name" value="REGULATOR OF TELOMERE ELONGATION HELICASE 1"/>
    <property type="match status" value="1"/>
</dbReference>
<keyword evidence="2" id="KW-0547">Nucleotide-binding</keyword>
<dbReference type="PANTHER" id="PTHR11472">
    <property type="entry name" value="DNA REPAIR DEAD HELICASE RAD3/XP-D SUBFAMILY MEMBER"/>
    <property type="match status" value="1"/>
</dbReference>
<accession>A0A6M4GU94</accession>
<dbReference type="InterPro" id="IPR014013">
    <property type="entry name" value="Helic_SF1/SF2_ATP-bd_DinG/Rad3"/>
</dbReference>
<evidence type="ECO:0000256" key="4">
    <source>
        <dbReference type="ARBA" id="ARBA00022840"/>
    </source>
</evidence>
<keyword evidence="3 10" id="KW-0378">Hydrolase</keyword>
<dbReference type="GO" id="GO:0016818">
    <property type="term" value="F:hydrolase activity, acting on acid anhydrides, in phosphorus-containing anhydrides"/>
    <property type="evidence" value="ECO:0007669"/>
    <property type="project" value="InterPro"/>
</dbReference>
<dbReference type="InterPro" id="IPR045028">
    <property type="entry name" value="DinG/Rad3-like"/>
</dbReference>
<keyword evidence="8" id="KW-0175">Coiled coil</keyword>
<dbReference type="Pfam" id="PF00270">
    <property type="entry name" value="DEAD"/>
    <property type="match status" value="1"/>
</dbReference>
<name>A0A6M4GU94_9PROT</name>
<evidence type="ECO:0000256" key="3">
    <source>
        <dbReference type="ARBA" id="ARBA00022801"/>
    </source>
</evidence>
<dbReference type="AlphaFoldDB" id="A0A6M4GU94"/>
<dbReference type="SUPFAM" id="SSF52540">
    <property type="entry name" value="P-loop containing nucleoside triphosphate hydrolases"/>
    <property type="match status" value="2"/>
</dbReference>
<dbReference type="InterPro" id="IPR011545">
    <property type="entry name" value="DEAD/DEAH_box_helicase_dom"/>
</dbReference>
<evidence type="ECO:0000256" key="2">
    <source>
        <dbReference type="ARBA" id="ARBA00022741"/>
    </source>
</evidence>
<keyword evidence="11" id="KW-1185">Reference proteome</keyword>
<dbReference type="KEGG" id="uru:DSM104443_01961"/>
<comment type="similarity">
    <text evidence="5">Belongs to the helicase family. DinG subfamily.</text>
</comment>